<protein>
    <submittedName>
        <fullName evidence="2">Uncharacterized protein</fullName>
    </submittedName>
</protein>
<dbReference type="Proteomes" id="UP000694005">
    <property type="component" value="Chromosome A06"/>
</dbReference>
<dbReference type="Gramene" id="A06p39690.2_BraZ1">
    <property type="protein sequence ID" value="A06p39690.2_BraZ1.CDS"/>
    <property type="gene ID" value="A06g39690.2_BraZ1"/>
</dbReference>
<reference evidence="3" key="1">
    <citation type="submission" date="2018-11" db="EMBL/GenBank/DDBJ databases">
        <authorList>
            <consortium name="Genoscope - CEA"/>
            <person name="William W."/>
        </authorList>
    </citation>
    <scope>NUCLEOTIDE SEQUENCE</scope>
</reference>
<evidence type="ECO:0000313" key="3">
    <source>
        <dbReference type="EMBL" id="VDC67636.1"/>
    </source>
</evidence>
<evidence type="ECO:0000256" key="1">
    <source>
        <dbReference type="SAM" id="MobiDB-lite"/>
    </source>
</evidence>
<feature type="non-terminal residue" evidence="3">
    <location>
        <position position="1"/>
    </location>
</feature>
<name>A0A3P5YJ13_BRACM</name>
<gene>
    <name evidence="3" type="ORF">BRAA06T26176Z</name>
    <name evidence="2" type="ORF">BRAPAZ1V2_A06P39690.2</name>
</gene>
<dbReference type="AlphaFoldDB" id="A0A3P5YJ13"/>
<proteinExistence type="predicted"/>
<accession>A0A3P5YJ13</accession>
<feature type="region of interest" description="Disordered" evidence="1">
    <location>
        <begin position="1"/>
        <end position="34"/>
    </location>
</feature>
<dbReference type="EMBL" id="LS974622">
    <property type="protein sequence ID" value="CAG7871729.1"/>
    <property type="molecule type" value="Genomic_DNA"/>
</dbReference>
<evidence type="ECO:0000313" key="2">
    <source>
        <dbReference type="EMBL" id="CAG7871729.1"/>
    </source>
</evidence>
<organism evidence="3">
    <name type="scientific">Brassica campestris</name>
    <name type="common">Field mustard</name>
    <dbReference type="NCBI Taxonomy" id="3711"/>
    <lineage>
        <taxon>Eukaryota</taxon>
        <taxon>Viridiplantae</taxon>
        <taxon>Streptophyta</taxon>
        <taxon>Embryophyta</taxon>
        <taxon>Tracheophyta</taxon>
        <taxon>Spermatophyta</taxon>
        <taxon>Magnoliopsida</taxon>
        <taxon>eudicotyledons</taxon>
        <taxon>Gunneridae</taxon>
        <taxon>Pentapetalae</taxon>
        <taxon>rosids</taxon>
        <taxon>malvids</taxon>
        <taxon>Brassicales</taxon>
        <taxon>Brassicaceae</taxon>
        <taxon>Brassiceae</taxon>
        <taxon>Brassica</taxon>
    </lineage>
</organism>
<sequence>KTERESKSIIGSGDRPARERAYRHRSPSSHRYSPRFSLCSRLLSPPPCLSSGTRPPVADLFLASLFGYLVLPLGGRGSPSSVDAGSCLREVEASSALPSSV</sequence>
<dbReference type="EMBL" id="LR031569">
    <property type="protein sequence ID" value="VDC67636.1"/>
    <property type="molecule type" value="Genomic_DNA"/>
</dbReference>